<accession>E8WYX8</accession>
<dbReference type="eggNOG" id="COG3195">
    <property type="taxonomic scope" value="Bacteria"/>
</dbReference>
<dbReference type="PANTHER" id="PTHR43466:SF1">
    <property type="entry name" value="2-OXO-4-HYDROXY-4-CARBOXY-5-UREIDOIMIDAZOLINE DECARBOXYLASE-RELATED"/>
    <property type="match status" value="1"/>
</dbReference>
<dbReference type="PaxDb" id="1198114-AciX9_2870"/>
<dbReference type="GO" id="GO:0019628">
    <property type="term" value="P:urate catabolic process"/>
    <property type="evidence" value="ECO:0007669"/>
    <property type="project" value="TreeGrafter"/>
</dbReference>
<dbReference type="KEGG" id="acm:AciX9_2870"/>
<dbReference type="Pfam" id="PF09349">
    <property type="entry name" value="OHCU_decarbox"/>
    <property type="match status" value="1"/>
</dbReference>
<evidence type="ECO:0000256" key="5">
    <source>
        <dbReference type="ARBA" id="ARBA00022793"/>
    </source>
</evidence>
<dbReference type="PANTHER" id="PTHR43466">
    <property type="entry name" value="2-OXO-4-HYDROXY-4-CARBOXY-5-UREIDOIMIDAZOLINE DECARBOXYLASE-RELATED"/>
    <property type="match status" value="1"/>
</dbReference>
<dbReference type="InterPro" id="IPR036778">
    <property type="entry name" value="OHCU_decarboxylase_sf"/>
</dbReference>
<keyword evidence="10" id="KW-1185">Reference proteome</keyword>
<evidence type="ECO:0000256" key="4">
    <source>
        <dbReference type="ARBA" id="ARBA00022631"/>
    </source>
</evidence>
<name>E8WYX8_GRATM</name>
<dbReference type="STRING" id="1198114.AciX9_2870"/>
<evidence type="ECO:0000313" key="9">
    <source>
        <dbReference type="EMBL" id="ADW69893.1"/>
    </source>
</evidence>
<evidence type="ECO:0000313" key="10">
    <source>
        <dbReference type="Proteomes" id="UP000000343"/>
    </source>
</evidence>
<evidence type="ECO:0000256" key="6">
    <source>
        <dbReference type="ARBA" id="ARBA00023239"/>
    </source>
</evidence>
<proteinExistence type="predicted"/>
<feature type="coiled-coil region" evidence="7">
    <location>
        <begin position="138"/>
        <end position="169"/>
    </location>
</feature>
<protein>
    <recommendedName>
        <fullName evidence="3">2-oxo-4-hydroxy-4-carboxy-5-ureidoimidazoline decarboxylase</fullName>
        <ecNumber evidence="3">4.1.1.97</ecNumber>
    </recommendedName>
</protein>
<evidence type="ECO:0000256" key="2">
    <source>
        <dbReference type="ARBA" id="ARBA00004754"/>
    </source>
</evidence>
<keyword evidence="7" id="KW-0175">Coiled coil</keyword>
<dbReference type="GO" id="GO:0051997">
    <property type="term" value="F:2-oxo-4-hydroxy-4-carboxy-5-ureidoimidazoline decarboxylase activity"/>
    <property type="evidence" value="ECO:0007669"/>
    <property type="project" value="UniProtKB-EC"/>
</dbReference>
<keyword evidence="4" id="KW-0659">Purine metabolism</keyword>
<keyword evidence="5" id="KW-0210">Decarboxylase</keyword>
<keyword evidence="6" id="KW-0456">Lyase</keyword>
<dbReference type="NCBIfam" id="TIGR03180">
    <property type="entry name" value="UraD_2"/>
    <property type="match status" value="1"/>
</dbReference>
<dbReference type="EC" id="4.1.1.97" evidence="3"/>
<dbReference type="InterPro" id="IPR017595">
    <property type="entry name" value="OHCU_decarboxylase-2"/>
</dbReference>
<evidence type="ECO:0000256" key="1">
    <source>
        <dbReference type="ARBA" id="ARBA00001163"/>
    </source>
</evidence>
<dbReference type="RefSeq" id="WP_013581208.1">
    <property type="nucleotide sequence ID" value="NC_015064.1"/>
</dbReference>
<comment type="catalytic activity">
    <reaction evidence="1">
        <text>5-hydroxy-2-oxo-4-ureido-2,5-dihydro-1H-imidazole-5-carboxylate + H(+) = (S)-allantoin + CO2</text>
        <dbReference type="Rhea" id="RHEA:26301"/>
        <dbReference type="ChEBI" id="CHEBI:15378"/>
        <dbReference type="ChEBI" id="CHEBI:15678"/>
        <dbReference type="ChEBI" id="CHEBI:16526"/>
        <dbReference type="ChEBI" id="CHEBI:58639"/>
        <dbReference type="EC" id="4.1.1.97"/>
    </reaction>
</comment>
<dbReference type="SUPFAM" id="SSF158694">
    <property type="entry name" value="UraD-Like"/>
    <property type="match status" value="1"/>
</dbReference>
<evidence type="ECO:0000256" key="3">
    <source>
        <dbReference type="ARBA" id="ARBA00012257"/>
    </source>
</evidence>
<sequence length="175" mass="19550">MLNGPAMNEILARWNEMDEVSAEAEVLPCNGSTAWAQGLAHGRPYADETAVYAASEKVWLGLTQDDWLAAFATHPRIGEKHAAASAKALAWSSSEQREAMAGEAYEAELLAEGNREYEAKFGRTFLICASGRSKREILEMLKARMSSTEEEEMNEAAEQQKQITRLRLQRWLRGE</sequence>
<comment type="pathway">
    <text evidence="2">Purine metabolism; urate degradation; (S)-allantoin from urate: step 3/3.</text>
</comment>
<dbReference type="EMBL" id="CP002480">
    <property type="protein sequence ID" value="ADW69893.1"/>
    <property type="molecule type" value="Genomic_DNA"/>
</dbReference>
<dbReference type="GO" id="GO:0006144">
    <property type="term" value="P:purine nucleobase metabolic process"/>
    <property type="evidence" value="ECO:0007669"/>
    <property type="project" value="UniProtKB-KW"/>
</dbReference>
<dbReference type="HOGENOM" id="CLU_092522_2_1_0"/>
<reference evidence="10" key="1">
    <citation type="submission" date="2011-01" db="EMBL/GenBank/DDBJ databases">
        <title>Complete sequence of chromosome of Acidobacterium sp. MP5ACTX9.</title>
        <authorList>
            <consortium name="US DOE Joint Genome Institute"/>
            <person name="Lucas S."/>
            <person name="Copeland A."/>
            <person name="Lapidus A."/>
            <person name="Cheng J.-F."/>
            <person name="Goodwin L."/>
            <person name="Pitluck S."/>
            <person name="Teshima H."/>
            <person name="Detter J.C."/>
            <person name="Han C."/>
            <person name="Tapia R."/>
            <person name="Land M."/>
            <person name="Hauser L."/>
            <person name="Kyrpides N."/>
            <person name="Ivanova N."/>
            <person name="Ovchinnikova G."/>
            <person name="Pagani I."/>
            <person name="Rawat S.R."/>
            <person name="Mannisto M."/>
            <person name="Haggblom M.M."/>
            <person name="Woyke T."/>
        </authorList>
    </citation>
    <scope>NUCLEOTIDE SEQUENCE [LARGE SCALE GENOMIC DNA]</scope>
    <source>
        <strain evidence="10">MP5ACTX9</strain>
    </source>
</reference>
<evidence type="ECO:0000259" key="8">
    <source>
        <dbReference type="Pfam" id="PF09349"/>
    </source>
</evidence>
<gene>
    <name evidence="9" type="ordered locus">AciX9_2870</name>
</gene>
<dbReference type="Gene3D" id="1.10.3330.10">
    <property type="entry name" value="Oxo-4-hydroxy-4-carboxy-5-ureidoimidazoline decarboxylase"/>
    <property type="match status" value="1"/>
</dbReference>
<dbReference type="AlphaFoldDB" id="E8WYX8"/>
<organism evidence="10">
    <name type="scientific">Granulicella tundricola (strain ATCC BAA-1859 / DSM 23138 / MP5ACTX9)</name>
    <dbReference type="NCBI Taxonomy" id="1198114"/>
    <lineage>
        <taxon>Bacteria</taxon>
        <taxon>Pseudomonadati</taxon>
        <taxon>Acidobacteriota</taxon>
        <taxon>Terriglobia</taxon>
        <taxon>Terriglobales</taxon>
        <taxon>Acidobacteriaceae</taxon>
        <taxon>Granulicella</taxon>
    </lineage>
</organism>
<dbReference type="InterPro" id="IPR018020">
    <property type="entry name" value="OHCU_decarboxylase"/>
</dbReference>
<feature type="domain" description="Oxo-4-hydroxy-4-carboxy-5-ureidoimidazoline decarboxylase" evidence="8">
    <location>
        <begin position="15"/>
        <end position="169"/>
    </location>
</feature>
<dbReference type="NCBIfam" id="NF010372">
    <property type="entry name" value="PRK13798.1"/>
    <property type="match status" value="1"/>
</dbReference>
<dbReference type="Proteomes" id="UP000000343">
    <property type="component" value="Chromosome"/>
</dbReference>
<evidence type="ECO:0000256" key="7">
    <source>
        <dbReference type="SAM" id="Coils"/>
    </source>
</evidence>